<sequence length="359" mass="37697">MEFTIGRRVGRRGAGLLCAAGAGAAALVAWLVLHGVGGTDGAAGPVIAVAAIVLVGWRGVWEVRRARRPFRLRVDGFGITLHDAELSWGQIDRVALRYRSAGDDESAPPKPHLTVWLAPGVTLPRRPDRTLGTDTRYALVDTDDLDQDLGDLTAVLAAYGGDRFEAVPRAVRPPMPVTVAGPEGRVPYGERVFRETGPAGPLALLCAVVAVAATAPFVAALAAQTVVLPVMAFPALVAPAALGWYGLPYFYGRWRRPRQLAVGPHGIGAREAGKTGIDFAWADVAAVTVGSRADSADKRPWLVVWPLPGTHLPAGSAHLADGHLACPLIRLDRIPGGPDAALPALHAFAGERFTAAPTP</sequence>
<dbReference type="RefSeq" id="WP_167986699.1">
    <property type="nucleotide sequence ID" value="NZ_JAATEJ010000036.1"/>
</dbReference>
<accession>A0ABX1A254</accession>
<gene>
    <name evidence="2" type="ORF">HCN08_31345</name>
</gene>
<evidence type="ECO:0008006" key="4">
    <source>
        <dbReference type="Google" id="ProtNLM"/>
    </source>
</evidence>
<protein>
    <recommendedName>
        <fullName evidence="4">PH domain-containing protein</fullName>
    </recommendedName>
</protein>
<keyword evidence="3" id="KW-1185">Reference proteome</keyword>
<evidence type="ECO:0000256" key="1">
    <source>
        <dbReference type="SAM" id="Phobius"/>
    </source>
</evidence>
<comment type="caution">
    <text evidence="2">The sequence shown here is derived from an EMBL/GenBank/DDBJ whole genome shotgun (WGS) entry which is preliminary data.</text>
</comment>
<dbReference type="EMBL" id="JAATEJ010000036">
    <property type="protein sequence ID" value="NJP47866.1"/>
    <property type="molecule type" value="Genomic_DNA"/>
</dbReference>
<proteinExistence type="predicted"/>
<keyword evidence="1" id="KW-1133">Transmembrane helix</keyword>
<organism evidence="2 3">
    <name type="scientific">Actinacidiphila epipremni</name>
    <dbReference type="NCBI Taxonomy" id="2053013"/>
    <lineage>
        <taxon>Bacteria</taxon>
        <taxon>Bacillati</taxon>
        <taxon>Actinomycetota</taxon>
        <taxon>Actinomycetes</taxon>
        <taxon>Kitasatosporales</taxon>
        <taxon>Streptomycetaceae</taxon>
        <taxon>Actinacidiphila</taxon>
    </lineage>
</organism>
<reference evidence="2 3" key="1">
    <citation type="submission" date="2020-03" db="EMBL/GenBank/DDBJ databases">
        <title>WGS of actinomycetes isolated from Thailand.</title>
        <authorList>
            <person name="Thawai C."/>
        </authorList>
    </citation>
    <scope>NUCLEOTIDE SEQUENCE [LARGE SCALE GENOMIC DNA]</scope>
    <source>
        <strain evidence="2 3">PRB2-1</strain>
    </source>
</reference>
<keyword evidence="1" id="KW-0472">Membrane</keyword>
<evidence type="ECO:0000313" key="2">
    <source>
        <dbReference type="EMBL" id="NJP47866.1"/>
    </source>
</evidence>
<dbReference type="Proteomes" id="UP000734511">
    <property type="component" value="Unassembled WGS sequence"/>
</dbReference>
<feature type="transmembrane region" description="Helical" evidence="1">
    <location>
        <begin position="12"/>
        <end position="36"/>
    </location>
</feature>
<feature type="transmembrane region" description="Helical" evidence="1">
    <location>
        <begin position="230"/>
        <end position="251"/>
    </location>
</feature>
<feature type="transmembrane region" description="Helical" evidence="1">
    <location>
        <begin position="42"/>
        <end position="61"/>
    </location>
</feature>
<evidence type="ECO:0000313" key="3">
    <source>
        <dbReference type="Proteomes" id="UP000734511"/>
    </source>
</evidence>
<keyword evidence="1" id="KW-0812">Transmembrane</keyword>
<name>A0ABX1A254_9ACTN</name>
<feature type="transmembrane region" description="Helical" evidence="1">
    <location>
        <begin position="202"/>
        <end position="224"/>
    </location>
</feature>